<dbReference type="NCBIfam" id="TIGR03604">
    <property type="entry name" value="TOMM_cyclo_SagD"/>
    <property type="match status" value="1"/>
</dbReference>
<organism evidence="2">
    <name type="scientific">Nocardia sp. ATCC 202099</name>
    <dbReference type="NCBI Taxonomy" id="930400"/>
    <lineage>
        <taxon>Bacteria</taxon>
        <taxon>Bacillati</taxon>
        <taxon>Actinomycetota</taxon>
        <taxon>Actinomycetes</taxon>
        <taxon>Mycobacteriales</taxon>
        <taxon>Nocardiaceae</taxon>
        <taxon>Nocardia</taxon>
    </lineage>
</organism>
<gene>
    <name evidence="2" type="primary">nocG</name>
</gene>
<dbReference type="EMBL" id="GU564398">
    <property type="protein sequence ID" value="ADR01083.1"/>
    <property type="molecule type" value="Genomic_DNA"/>
</dbReference>
<accession>E5DUH9</accession>
<dbReference type="Gene3D" id="3.40.50.720">
    <property type="entry name" value="NAD(P)-binding Rossmann-like Domain"/>
    <property type="match status" value="1"/>
</dbReference>
<dbReference type="Gene3D" id="3.30.160.660">
    <property type="match status" value="1"/>
</dbReference>
<dbReference type="InterPro" id="IPR003776">
    <property type="entry name" value="YcaO-like_dom"/>
</dbReference>
<feature type="domain" description="YcaO" evidence="1">
    <location>
        <begin position="247"/>
        <end position="631"/>
    </location>
</feature>
<proteinExistence type="predicted"/>
<dbReference type="PANTHER" id="PTHR37809:SF1">
    <property type="entry name" value="RIBOSOMAL PROTEIN S12 METHYLTHIOTRANSFERASE ACCESSORY FACTOR YCAO"/>
    <property type="match status" value="1"/>
</dbReference>
<dbReference type="NCBIfam" id="TIGR03882">
    <property type="entry name" value="cyclo_dehyd_2"/>
    <property type="match status" value="1"/>
</dbReference>
<evidence type="ECO:0000259" key="1">
    <source>
        <dbReference type="PROSITE" id="PS51664"/>
    </source>
</evidence>
<protein>
    <submittedName>
        <fullName evidence="2">NocG</fullName>
    </submittedName>
</protein>
<dbReference type="InterPro" id="IPR027624">
    <property type="entry name" value="TOMM_cyclo_SagD"/>
</dbReference>
<dbReference type="Pfam" id="PF02624">
    <property type="entry name" value="YcaO"/>
    <property type="match status" value="1"/>
</dbReference>
<dbReference type="Gene3D" id="3.30.40.250">
    <property type="match status" value="1"/>
</dbReference>
<reference evidence="2" key="1">
    <citation type="journal article" date="2010" name="Mol. Biosyst.">
        <title>Moving posttranslational modifications forward to biosynthesize the glycosylated thiopeptide nocathiacin I in Nocardia sp. ATCC202099.</title>
        <authorList>
            <person name="Ding Y."/>
            <person name="Yu Y."/>
            <person name="Pan H."/>
            <person name="Guo H."/>
            <person name="Li Y."/>
            <person name="Liu W."/>
        </authorList>
    </citation>
    <scope>NUCLEOTIDE SEQUENCE</scope>
    <source>
        <strain evidence="2">ATCC 202099</strain>
    </source>
</reference>
<dbReference type="PANTHER" id="PTHR37809">
    <property type="entry name" value="RIBOSOMAL PROTEIN S12 METHYLTHIOTRANSFERASE ACCESSORY FACTOR YCAO"/>
    <property type="match status" value="1"/>
</dbReference>
<evidence type="ECO:0000313" key="2">
    <source>
        <dbReference type="EMBL" id="ADR01083.1"/>
    </source>
</evidence>
<dbReference type="AlphaFoldDB" id="E5DUH9"/>
<dbReference type="PROSITE" id="PS51664">
    <property type="entry name" value="YCAO"/>
    <property type="match status" value="1"/>
</dbReference>
<sequence>MAAPQVAGTGFLADELGRRLSADPPAGVDTVLVAELDRIGEHHDLIVECLGTGRPLLFVGTYRSLVYIGPLWASRVPGCPHCLVTRTANSPFGPDLRGDTAPESSRRDTATFTLGPGVLAAVERLVRERMADSGPDGPGSPDCEVTVVDGVTATVDRQVLLPDSTCASCGGAEADTVPVFTPREVPLPKLGPRSLRTAELDADTVAKDYLFAGIGLFKEVRQDLQSPIGACSVELGTRWGRREPAIGRGRTYRSSRTIAVLEGLERYAGLHRGGRSAPVRACYADVADRAIDPTTLGTHPEASYAEPGFRFRRFDRDTVVDWVWAYSMRRGERVLLPERAAFWGPRHDGETAFLYDTSNGCALGNSAEEAVLHGLREVAERDSFLMAWYRRLALPEIDMVGADAGLDALLRKAELFTGFRFRAFLSTMEYRMPCTWLVAESRLDDGPRVFAGAGAHPDPVQAIAGGLHELIGSVLATRHSYERRRADGLAMLADPALMTRMEDHSLVGALPEARERWSFLLDADAGRVALADVPGTLREREPDLRADLDVAVSGVLAAGMDVLVVDQTMPELRRNGLTCVRVVVPGAVPMTFGHRNRRTRDLPRLAGGAGLPYRSGLVDGEEPGCVPHPFP</sequence>
<dbReference type="Gene3D" id="3.30.1330.230">
    <property type="match status" value="1"/>
</dbReference>
<dbReference type="InterPro" id="IPR022291">
    <property type="entry name" value="Bacteriocin_synth_cyclodeHase"/>
</dbReference>
<name>E5DUH9_9NOCA</name>